<keyword evidence="11 14" id="KW-0408">Iron</keyword>
<comment type="subcellular location">
    <subcellularLocation>
        <location evidence="1 14">Cell membrane</location>
        <topology evidence="1 14">Multi-pass membrane protein</topology>
    </subcellularLocation>
</comment>
<sequence length="137" mass="16101">MLTLKAFHIIFMVTWFAGLFYLPRLYIYHRAAEDPVSRDRFQIMEHRLWVIMTIGAALTLASGLWLIAMAWWPMPGWLHAKLALVAALFAYHFYCLRLNRLFRVDRMPHSDRFLRIFNELPALALVAIVLLAVLKPF</sequence>
<evidence type="ECO:0000256" key="7">
    <source>
        <dbReference type="ARBA" id="ARBA00022692"/>
    </source>
</evidence>
<name>A0AAP6ML40_9GAMM</name>
<dbReference type="PIRSF" id="PIRSF004638">
    <property type="entry name" value="UCP004638"/>
    <property type="match status" value="1"/>
</dbReference>
<comment type="similarity">
    <text evidence="3 14 15">Belongs to the HemJ family.</text>
</comment>
<evidence type="ECO:0000256" key="8">
    <source>
        <dbReference type="ARBA" id="ARBA00022723"/>
    </source>
</evidence>
<dbReference type="PANTHER" id="PTHR40255:SF1">
    <property type="entry name" value="PROTOPORPHYRINOGEN IX OXIDASE"/>
    <property type="match status" value="1"/>
</dbReference>
<evidence type="ECO:0000256" key="15">
    <source>
        <dbReference type="PIRNR" id="PIRNR004638"/>
    </source>
</evidence>
<dbReference type="RefSeq" id="WP_346050860.1">
    <property type="nucleotide sequence ID" value="NZ_JAYGII010000007.1"/>
</dbReference>
<keyword evidence="12 14" id="KW-0472">Membrane</keyword>
<feature type="transmembrane region" description="Helical" evidence="14">
    <location>
        <begin position="78"/>
        <end position="96"/>
    </location>
</feature>
<feature type="transmembrane region" description="Helical" evidence="14">
    <location>
        <begin position="6"/>
        <end position="27"/>
    </location>
</feature>
<keyword evidence="6 14" id="KW-0349">Heme</keyword>
<reference evidence="16 17" key="1">
    <citation type="submission" date="2023-12" db="EMBL/GenBank/DDBJ databases">
        <title>Whole-genome sequencing of halo(alkali)philic microorganisms from hypersaline lakes.</title>
        <authorList>
            <person name="Sorokin D.Y."/>
            <person name="Merkel A.Y."/>
            <person name="Messina E."/>
            <person name="Yakimov M."/>
        </authorList>
    </citation>
    <scope>NUCLEOTIDE SEQUENCE [LARGE SCALE GENOMIC DNA]</scope>
    <source>
        <strain evidence="16 17">AB-CW1</strain>
    </source>
</reference>
<dbReference type="InterPro" id="IPR005265">
    <property type="entry name" value="HemJ-like"/>
</dbReference>
<evidence type="ECO:0000256" key="12">
    <source>
        <dbReference type="ARBA" id="ARBA00023136"/>
    </source>
</evidence>
<keyword evidence="9 14" id="KW-1133">Transmembrane helix</keyword>
<feature type="transmembrane region" description="Helical" evidence="14">
    <location>
        <begin position="48"/>
        <end position="72"/>
    </location>
</feature>
<organism evidence="16 17">
    <name type="scientific">Natronospira elongata</name>
    <dbReference type="NCBI Taxonomy" id="3110268"/>
    <lineage>
        <taxon>Bacteria</taxon>
        <taxon>Pseudomonadati</taxon>
        <taxon>Pseudomonadota</taxon>
        <taxon>Gammaproteobacteria</taxon>
        <taxon>Natronospirales</taxon>
        <taxon>Natronospiraceae</taxon>
        <taxon>Natronospira</taxon>
    </lineage>
</organism>
<dbReference type="GO" id="GO:0070818">
    <property type="term" value="F:protoporphyrinogen oxidase activity"/>
    <property type="evidence" value="ECO:0007669"/>
    <property type="project" value="UniProtKB-UniRule"/>
</dbReference>
<gene>
    <name evidence="16" type="ORF">VCB98_05305</name>
</gene>
<keyword evidence="5 14" id="KW-1003">Cell membrane</keyword>
<keyword evidence="7 14" id="KW-0812">Transmembrane</keyword>
<evidence type="ECO:0000256" key="4">
    <source>
        <dbReference type="ARBA" id="ARBA00017504"/>
    </source>
</evidence>
<dbReference type="HAMAP" id="MF_02239">
    <property type="entry name" value="HemJ"/>
    <property type="match status" value="1"/>
</dbReference>
<feature type="binding site" description="axial binding residue" evidence="14">
    <location>
        <position position="8"/>
    </location>
    <ligand>
        <name>heme</name>
        <dbReference type="ChEBI" id="CHEBI:30413"/>
    </ligand>
    <ligandPart>
        <name>Fe</name>
        <dbReference type="ChEBI" id="CHEBI:18248"/>
    </ligandPart>
</feature>
<evidence type="ECO:0000256" key="3">
    <source>
        <dbReference type="ARBA" id="ARBA00006501"/>
    </source>
</evidence>
<dbReference type="Proteomes" id="UP001302316">
    <property type="component" value="Unassembled WGS sequence"/>
</dbReference>
<dbReference type="GO" id="GO:0005886">
    <property type="term" value="C:plasma membrane"/>
    <property type="evidence" value="ECO:0007669"/>
    <property type="project" value="UniProtKB-SubCell"/>
</dbReference>
<keyword evidence="17" id="KW-1185">Reference proteome</keyword>
<comment type="pathway">
    <text evidence="2 14 15">Porphyrin-containing compound metabolism; protoporphyrin-IX biosynthesis; protoporphyrin-IX from protoporphyrinogen-IX: step 1/1.</text>
</comment>
<protein>
    <recommendedName>
        <fullName evidence="4 14">Protoporphyrinogen IX oxidase</fullName>
        <shortName evidence="14">PPO</shortName>
        <ecNumber evidence="14 15">1.3.99.-</ecNumber>
    </recommendedName>
</protein>
<evidence type="ECO:0000313" key="17">
    <source>
        <dbReference type="Proteomes" id="UP001302316"/>
    </source>
</evidence>
<dbReference type="EC" id="1.3.99.-" evidence="14 15"/>
<dbReference type="EMBL" id="JAYGII010000007">
    <property type="protein sequence ID" value="MEA5445230.1"/>
    <property type="molecule type" value="Genomic_DNA"/>
</dbReference>
<evidence type="ECO:0000256" key="5">
    <source>
        <dbReference type="ARBA" id="ARBA00022475"/>
    </source>
</evidence>
<dbReference type="Pfam" id="PF03653">
    <property type="entry name" value="UPF0093"/>
    <property type="match status" value="1"/>
</dbReference>
<evidence type="ECO:0000256" key="13">
    <source>
        <dbReference type="ARBA" id="ARBA00048390"/>
    </source>
</evidence>
<evidence type="ECO:0000256" key="9">
    <source>
        <dbReference type="ARBA" id="ARBA00022989"/>
    </source>
</evidence>
<evidence type="ECO:0000256" key="1">
    <source>
        <dbReference type="ARBA" id="ARBA00004651"/>
    </source>
</evidence>
<comment type="subunit">
    <text evidence="14">Homodimer.</text>
</comment>
<evidence type="ECO:0000256" key="10">
    <source>
        <dbReference type="ARBA" id="ARBA00023002"/>
    </source>
</evidence>
<evidence type="ECO:0000256" key="2">
    <source>
        <dbReference type="ARBA" id="ARBA00005073"/>
    </source>
</evidence>
<evidence type="ECO:0000256" key="11">
    <source>
        <dbReference type="ARBA" id="ARBA00023004"/>
    </source>
</evidence>
<dbReference type="GO" id="GO:0006782">
    <property type="term" value="P:protoporphyrinogen IX biosynthetic process"/>
    <property type="evidence" value="ECO:0007669"/>
    <property type="project" value="UniProtKB-UniRule"/>
</dbReference>
<feature type="binding site" description="axial binding residue" evidence="14">
    <location>
        <position position="81"/>
    </location>
    <ligand>
        <name>heme</name>
        <dbReference type="ChEBI" id="CHEBI:30413"/>
    </ligand>
    <ligandPart>
        <name>Fe</name>
        <dbReference type="ChEBI" id="CHEBI:18248"/>
    </ligandPart>
</feature>
<accession>A0AAP6ML40</accession>
<dbReference type="AlphaFoldDB" id="A0AAP6ML40"/>
<comment type="cofactor">
    <cofactor evidence="14 15">
        <name>heme b</name>
        <dbReference type="ChEBI" id="CHEBI:60344"/>
    </cofactor>
    <text evidence="14 15">Binds 1 heme b (iron(II)-protoporphyrin IX) group per subunit.</text>
</comment>
<evidence type="ECO:0000256" key="14">
    <source>
        <dbReference type="HAMAP-Rule" id="MF_02239"/>
    </source>
</evidence>
<keyword evidence="8 14" id="KW-0479">Metal-binding</keyword>
<comment type="caution">
    <text evidence="16">The sequence shown here is derived from an EMBL/GenBank/DDBJ whole genome shotgun (WGS) entry which is preliminary data.</text>
</comment>
<proteinExistence type="inferred from homology"/>
<comment type="catalytic activity">
    <reaction evidence="13 14 15">
        <text>protoporphyrinogen IX + 3 A = protoporphyrin IX + 3 AH2</text>
        <dbReference type="Rhea" id="RHEA:62000"/>
        <dbReference type="ChEBI" id="CHEBI:13193"/>
        <dbReference type="ChEBI" id="CHEBI:17499"/>
        <dbReference type="ChEBI" id="CHEBI:57306"/>
        <dbReference type="ChEBI" id="CHEBI:57307"/>
    </reaction>
</comment>
<dbReference type="PANTHER" id="PTHR40255">
    <property type="entry name" value="UPF0093 MEMBRANE PROTEIN SLR1790"/>
    <property type="match status" value="1"/>
</dbReference>
<feature type="transmembrane region" description="Helical" evidence="14">
    <location>
        <begin position="116"/>
        <end position="134"/>
    </location>
</feature>
<evidence type="ECO:0000313" key="16">
    <source>
        <dbReference type="EMBL" id="MEA5445230.1"/>
    </source>
</evidence>
<keyword evidence="10 14" id="KW-0560">Oxidoreductase</keyword>
<evidence type="ECO:0000256" key="6">
    <source>
        <dbReference type="ARBA" id="ARBA00022617"/>
    </source>
</evidence>
<dbReference type="GO" id="GO:0046872">
    <property type="term" value="F:metal ion binding"/>
    <property type="evidence" value="ECO:0007669"/>
    <property type="project" value="UniProtKB-UniRule"/>
</dbReference>
<comment type="function">
    <text evidence="14 15">Catalyzes the oxidation of protoporphyrinogen IX to protoporphyrin IX.</text>
</comment>